<sequence length="60" mass="7132">MFRSKTCDSRHVQFHGLEEMLPDNTGLRFFYANTDPELFVHTKKATTCFGLTWEYIRSRT</sequence>
<keyword evidence="2" id="KW-1185">Reference proteome</keyword>
<accession>A0ABK9NFQ9</accession>
<organism evidence="1 2">
    <name type="scientific">Glossina morsitans morsitans</name>
    <name type="common">Savannah tsetse fly</name>
    <dbReference type="NCBI Taxonomy" id="37546"/>
    <lineage>
        <taxon>Eukaryota</taxon>
        <taxon>Metazoa</taxon>
        <taxon>Ecdysozoa</taxon>
        <taxon>Arthropoda</taxon>
        <taxon>Hexapoda</taxon>
        <taxon>Insecta</taxon>
        <taxon>Pterygota</taxon>
        <taxon>Neoptera</taxon>
        <taxon>Endopterygota</taxon>
        <taxon>Diptera</taxon>
        <taxon>Brachycera</taxon>
        <taxon>Muscomorpha</taxon>
        <taxon>Hippoboscoidea</taxon>
        <taxon>Glossinidae</taxon>
        <taxon>Glossina</taxon>
    </lineage>
</organism>
<protein>
    <submittedName>
        <fullName evidence="1">Uncharacterized protein</fullName>
    </submittedName>
</protein>
<dbReference type="EnsemblMetazoa" id="GMOY014083.R1231">
    <property type="protein sequence ID" value="GMOY014083.P1231"/>
    <property type="gene ID" value="GMOY014083"/>
</dbReference>
<dbReference type="Proteomes" id="UP000092444">
    <property type="component" value="Unassembled WGS sequence"/>
</dbReference>
<name>A0ABK9NFQ9_GLOMM</name>
<dbReference type="EMBL" id="CCAG010005244">
    <property type="status" value="NOT_ANNOTATED_CDS"/>
    <property type="molecule type" value="Genomic_DNA"/>
</dbReference>
<evidence type="ECO:0000313" key="2">
    <source>
        <dbReference type="Proteomes" id="UP000092444"/>
    </source>
</evidence>
<proteinExistence type="predicted"/>
<reference evidence="1" key="1">
    <citation type="submission" date="2025-05" db="UniProtKB">
        <authorList>
            <consortium name="EnsemblMetazoa"/>
        </authorList>
    </citation>
    <scope>IDENTIFICATION</scope>
    <source>
        <strain evidence="1">Yale</strain>
    </source>
</reference>
<evidence type="ECO:0000313" key="1">
    <source>
        <dbReference type="EnsemblMetazoa" id="GMOY014083.P1231"/>
    </source>
</evidence>